<organism evidence="8 9">
    <name type="scientific">Taeniopygia guttata</name>
    <name type="common">Zebra finch</name>
    <name type="synonym">Poephila guttata</name>
    <dbReference type="NCBI Taxonomy" id="59729"/>
    <lineage>
        <taxon>Eukaryota</taxon>
        <taxon>Metazoa</taxon>
        <taxon>Chordata</taxon>
        <taxon>Craniata</taxon>
        <taxon>Vertebrata</taxon>
        <taxon>Euteleostomi</taxon>
        <taxon>Archelosauria</taxon>
        <taxon>Archosauria</taxon>
        <taxon>Dinosauria</taxon>
        <taxon>Saurischia</taxon>
        <taxon>Theropoda</taxon>
        <taxon>Coelurosauria</taxon>
        <taxon>Aves</taxon>
        <taxon>Neognathae</taxon>
        <taxon>Neoaves</taxon>
        <taxon>Telluraves</taxon>
        <taxon>Australaves</taxon>
        <taxon>Passeriformes</taxon>
        <taxon>Passeroidea</taxon>
        <taxon>Estrildidae</taxon>
        <taxon>Estrildinae</taxon>
        <taxon>Taeniopygia</taxon>
    </lineage>
</organism>
<dbReference type="InterPro" id="IPR030431">
    <property type="entry name" value="ENTREP1-3"/>
</dbReference>
<evidence type="ECO:0000313" key="8">
    <source>
        <dbReference type="Ensembl" id="ENSTGUP00000031922.1"/>
    </source>
</evidence>
<dbReference type="PANTHER" id="PTHR17615:SF7">
    <property type="entry name" value="PROTEIN ENTREP3"/>
    <property type="match status" value="1"/>
</dbReference>
<evidence type="ECO:0000256" key="4">
    <source>
        <dbReference type="ARBA" id="ARBA00023136"/>
    </source>
</evidence>
<dbReference type="InterPro" id="IPR007237">
    <property type="entry name" value="CD20-like"/>
</dbReference>
<keyword evidence="2 7" id="KW-0812">Transmembrane</keyword>
<evidence type="ECO:0000313" key="9">
    <source>
        <dbReference type="Proteomes" id="UP000007754"/>
    </source>
</evidence>
<feature type="region of interest" description="Disordered" evidence="6">
    <location>
        <begin position="427"/>
        <end position="451"/>
    </location>
</feature>
<dbReference type="Proteomes" id="UP000007754">
    <property type="component" value="Chromosome 25"/>
</dbReference>
<evidence type="ECO:0000256" key="7">
    <source>
        <dbReference type="SAM" id="Phobius"/>
    </source>
</evidence>
<comment type="subcellular location">
    <subcellularLocation>
        <location evidence="1">Membrane</location>
        <topology evidence="1">Multi-pass membrane protein</topology>
    </subcellularLocation>
</comment>
<keyword evidence="9" id="KW-1185">Reference proteome</keyword>
<comment type="similarity">
    <text evidence="5">Belongs to the ENTREP family.</text>
</comment>
<dbReference type="Pfam" id="PF04103">
    <property type="entry name" value="CD20"/>
    <property type="match status" value="1"/>
</dbReference>
<reference evidence="8 9" key="1">
    <citation type="journal article" date="2010" name="Nature">
        <title>The genome of a songbird.</title>
        <authorList>
            <person name="Warren W.C."/>
            <person name="Clayton D.F."/>
            <person name="Ellegren H."/>
            <person name="Arnold A.P."/>
            <person name="Hillier L.W."/>
            <person name="Kunstner A."/>
            <person name="Searle S."/>
            <person name="White S."/>
            <person name="Vilella A.J."/>
            <person name="Fairley S."/>
            <person name="Heger A."/>
            <person name="Kong L."/>
            <person name="Ponting C.P."/>
            <person name="Jarvis E.D."/>
            <person name="Mello C.V."/>
            <person name="Minx P."/>
            <person name="Lovell P."/>
            <person name="Velho T.A."/>
            <person name="Ferris M."/>
            <person name="Balakrishnan C.N."/>
            <person name="Sinha S."/>
            <person name="Blatti C."/>
            <person name="London S.E."/>
            <person name="Li Y."/>
            <person name="Lin Y.C."/>
            <person name="George J."/>
            <person name="Sweedler J."/>
            <person name="Southey B."/>
            <person name="Gunaratne P."/>
            <person name="Watson M."/>
            <person name="Nam K."/>
            <person name="Backstrom N."/>
            <person name="Smeds L."/>
            <person name="Nabholz B."/>
            <person name="Itoh Y."/>
            <person name="Whitney O."/>
            <person name="Pfenning A.R."/>
            <person name="Howard J."/>
            <person name="Volker M."/>
            <person name="Skinner B.M."/>
            <person name="Griffin D.K."/>
            <person name="Ye L."/>
            <person name="McLaren W.M."/>
            <person name="Flicek P."/>
            <person name="Quesada V."/>
            <person name="Velasco G."/>
            <person name="Lopez-Otin C."/>
            <person name="Puente X.S."/>
            <person name="Olender T."/>
            <person name="Lancet D."/>
            <person name="Smit A.F."/>
            <person name="Hubley R."/>
            <person name="Konkel M.K."/>
            <person name="Walker J.A."/>
            <person name="Batzer M.A."/>
            <person name="Gu W."/>
            <person name="Pollock D.D."/>
            <person name="Chen L."/>
            <person name="Cheng Z."/>
            <person name="Eichler E.E."/>
            <person name="Stapley J."/>
            <person name="Slate J."/>
            <person name="Ekblom R."/>
            <person name="Birkhead T."/>
            <person name="Burke T."/>
            <person name="Burt D."/>
            <person name="Scharff C."/>
            <person name="Adam I."/>
            <person name="Richard H."/>
            <person name="Sultan M."/>
            <person name="Soldatov A."/>
            <person name="Lehrach H."/>
            <person name="Edwards S.V."/>
            <person name="Yang S.P."/>
            <person name="Li X."/>
            <person name="Graves T."/>
            <person name="Fulton L."/>
            <person name="Nelson J."/>
            <person name="Chinwalla A."/>
            <person name="Hou S."/>
            <person name="Mardis E.R."/>
            <person name="Wilson R.K."/>
        </authorList>
    </citation>
    <scope>NUCLEOTIDE SEQUENCE [LARGE SCALE GENOMIC DNA]</scope>
</reference>
<dbReference type="InParanoid" id="A0A674HBH2"/>
<feature type="transmembrane region" description="Helical" evidence="7">
    <location>
        <begin position="125"/>
        <end position="145"/>
    </location>
</feature>
<keyword evidence="3 7" id="KW-1133">Transmembrane helix</keyword>
<evidence type="ECO:0000256" key="1">
    <source>
        <dbReference type="ARBA" id="ARBA00004141"/>
    </source>
</evidence>
<reference evidence="8" key="2">
    <citation type="submission" date="2025-08" db="UniProtKB">
        <authorList>
            <consortium name="Ensembl"/>
        </authorList>
    </citation>
    <scope>IDENTIFICATION</scope>
</reference>
<gene>
    <name evidence="8" type="primary">ENTREP3</name>
</gene>
<name>A0A674HBH2_TAEGU</name>
<feature type="region of interest" description="Disordered" evidence="6">
    <location>
        <begin position="487"/>
        <end position="539"/>
    </location>
</feature>
<feature type="transmembrane region" description="Helical" evidence="7">
    <location>
        <begin position="28"/>
        <end position="54"/>
    </location>
</feature>
<keyword evidence="4 7" id="KW-0472">Membrane</keyword>
<sequence length="1048" mass="110976">MPSPTDSSRSLTGRSSRSLTHLRLQRTWLQVLLVLGLVQAILGVLIVTFSLVAATITPSTRIRHSCPSWAGFSLALSGLVGVISWKRPLTLVVGVGGTRMGRLRNTPPVLQGVQPAAHPLLPLQIAFFALLSVLGVMLSLAGSILSCQNAQLVKTLEACERERDTCVCCQARSEPPPASCSQQSEMLTMFPNPNCRSIRVALKDLLFSVCGLTIFSTVICMLSAVVCCIQIFSLDIVHVLVPQRSSSVTLECTSPPDTFLQSMMDFEEFVPPVPPPPYYPPEYTCSSETDAQSITYNGSMDSPVPLYPTDFPPSYETVMGLRGDSQVTLFDSQLTESSHACTCDRVPSIVLSGEVSMDSGSLIMSEIMDIPGDSSPSEDSCLLELQGSMRSVDYVLFRSIQRSRADYCLSVDCVQCSHHARSPTLALQGPFEETPQPRVRGERSYSCSTAEPGPDGVLVGGAVTHSCNRLVGPARCAGPCFPEVRLKDKGSTPRGRGGGRPTDTATGHPRRNSETSCPSSPAPGLAPRPLLRAHSDPGVPMLGRADFREVLYTKALEDTVSDSSADTGLCSEACLLHRSHCDSPPLLRAGSVGKNKLPPCKKVPQQLSKTTTRSLGDLKGYRGTRGLVARFLQRPKRSLAAGMEVSGHSFHGHKQVSSGSYRRMGNSFPENHPHSPSLLSPSTPPPSHPSFVSVWAPWLQAERSSCSSVLAQPFLGGSSFSLIPTGATGGGKMVPVAMALALSLSHCSFTGANLSQMPVWAHDARLCHPCHLCPPAPCATWPHWSAEGRAQGGECGRVTRAECHCRGVLAGVPLQGCHCRGVIAGVSRAGVPWAGVTLEGCHCKGVMPGVSLQGCHCRGVIAGVSLQGCHCRGATGRGVFAGVSLQGCHGQGCHRQGCHCRGVIAGVSWAGVSWAGVSLQGCHCRGVVAGVPRAGCHCRGVMGRGVIAGVSWQGCHCRGVIAGVPRAGVSQAGVSQAGYPSLVAAARPHGLQVPWSAWPGTEQPHEGIHLQSCGDLSSTSSLRRLLSTRRLERGRPRSLSGTCKESAL</sequence>
<feature type="region of interest" description="Disordered" evidence="6">
    <location>
        <begin position="650"/>
        <end position="684"/>
    </location>
</feature>
<dbReference type="PANTHER" id="PTHR17615">
    <property type="entry name" value="PROTEIN FAM189A"/>
    <property type="match status" value="1"/>
</dbReference>
<reference evidence="8" key="3">
    <citation type="submission" date="2025-09" db="UniProtKB">
        <authorList>
            <consortium name="Ensembl"/>
        </authorList>
    </citation>
    <scope>IDENTIFICATION</scope>
</reference>
<evidence type="ECO:0000256" key="3">
    <source>
        <dbReference type="ARBA" id="ARBA00022989"/>
    </source>
</evidence>
<dbReference type="Gene3D" id="2.160.20.80">
    <property type="entry name" value="E3 ubiquitin-protein ligase SopA"/>
    <property type="match status" value="1"/>
</dbReference>
<dbReference type="GO" id="GO:0016020">
    <property type="term" value="C:membrane"/>
    <property type="evidence" value="ECO:0007669"/>
    <property type="project" value="UniProtKB-SubCell"/>
</dbReference>
<accession>A0A674HBH2</accession>
<evidence type="ECO:0000256" key="6">
    <source>
        <dbReference type="SAM" id="MobiDB-lite"/>
    </source>
</evidence>
<evidence type="ECO:0000256" key="2">
    <source>
        <dbReference type="ARBA" id="ARBA00022692"/>
    </source>
</evidence>
<dbReference type="GeneTree" id="ENSGT00530000063335"/>
<protein>
    <submittedName>
        <fullName evidence="8">Endosomal transmembrane epsin interactor 3</fullName>
    </submittedName>
</protein>
<dbReference type="AlphaFoldDB" id="A0A674HBH2"/>
<evidence type="ECO:0000256" key="5">
    <source>
        <dbReference type="ARBA" id="ARBA00034309"/>
    </source>
</evidence>
<feature type="transmembrane region" description="Helical" evidence="7">
    <location>
        <begin position="205"/>
        <end position="232"/>
    </location>
</feature>
<proteinExistence type="inferred from homology"/>
<dbReference type="Ensembl" id="ENSTGUT00000040679.1">
    <property type="protein sequence ID" value="ENSTGUP00000031922.1"/>
    <property type="gene ID" value="ENSTGUG00000026181.1"/>
</dbReference>
<feature type="transmembrane region" description="Helical" evidence="7">
    <location>
        <begin position="66"/>
        <end position="85"/>
    </location>
</feature>